<keyword evidence="2" id="KW-1185">Reference proteome</keyword>
<sequence length="111" mass="12208">MPMCVLAGIPRDQVCHHSPPMQAQPIHLAYNLISYVSQSKFLADSRSAQAIRKIIADHPFLQSPLHQVALKEDVYSLPDLPLSAVLLILGHSFRCTPANCVVGQGNVFNCF</sequence>
<organism evidence="1 2">
    <name type="scientific">Protopolystoma xenopodis</name>
    <dbReference type="NCBI Taxonomy" id="117903"/>
    <lineage>
        <taxon>Eukaryota</taxon>
        <taxon>Metazoa</taxon>
        <taxon>Spiralia</taxon>
        <taxon>Lophotrochozoa</taxon>
        <taxon>Platyhelminthes</taxon>
        <taxon>Monogenea</taxon>
        <taxon>Polyopisthocotylea</taxon>
        <taxon>Polystomatidea</taxon>
        <taxon>Polystomatidae</taxon>
        <taxon>Protopolystoma</taxon>
    </lineage>
</organism>
<comment type="caution">
    <text evidence="1">The sequence shown here is derived from an EMBL/GenBank/DDBJ whole genome shotgun (WGS) entry which is preliminary data.</text>
</comment>
<proteinExistence type="predicted"/>
<dbReference type="AlphaFoldDB" id="A0A3S5CF75"/>
<evidence type="ECO:0000313" key="1">
    <source>
        <dbReference type="EMBL" id="VEL16241.1"/>
    </source>
</evidence>
<name>A0A3S5CF75_9PLAT</name>
<dbReference type="EMBL" id="CAAALY010027668">
    <property type="protein sequence ID" value="VEL16241.1"/>
    <property type="molecule type" value="Genomic_DNA"/>
</dbReference>
<evidence type="ECO:0000313" key="2">
    <source>
        <dbReference type="Proteomes" id="UP000784294"/>
    </source>
</evidence>
<dbReference type="Proteomes" id="UP000784294">
    <property type="component" value="Unassembled WGS sequence"/>
</dbReference>
<accession>A0A3S5CF75</accession>
<reference evidence="1" key="1">
    <citation type="submission" date="2018-11" db="EMBL/GenBank/DDBJ databases">
        <authorList>
            <consortium name="Pathogen Informatics"/>
        </authorList>
    </citation>
    <scope>NUCLEOTIDE SEQUENCE</scope>
</reference>
<protein>
    <submittedName>
        <fullName evidence="1">Uncharacterized protein</fullName>
    </submittedName>
</protein>
<gene>
    <name evidence="1" type="ORF">PXEA_LOCUS9681</name>
</gene>